<feature type="domain" description="3-hydroxyisobutyrate dehydrogenase-like NAD-binding" evidence="4">
    <location>
        <begin position="166"/>
        <end position="285"/>
    </location>
</feature>
<name>A0A847UIE8_9EURY</name>
<dbReference type="InterPro" id="IPR008927">
    <property type="entry name" value="6-PGluconate_DH-like_C_sf"/>
</dbReference>
<dbReference type="Gene3D" id="3.40.50.720">
    <property type="entry name" value="NAD(P)-binding Rossmann-like Domain"/>
    <property type="match status" value="1"/>
</dbReference>
<dbReference type="Pfam" id="PF03446">
    <property type="entry name" value="NAD_binding_2"/>
    <property type="match status" value="1"/>
</dbReference>
<dbReference type="AlphaFoldDB" id="A0A847UIE8"/>
<evidence type="ECO:0000259" key="4">
    <source>
        <dbReference type="Pfam" id="PF14833"/>
    </source>
</evidence>
<evidence type="ECO:0000313" key="5">
    <source>
        <dbReference type="EMBL" id="NLV11081.1"/>
    </source>
</evidence>
<dbReference type="InterPro" id="IPR015815">
    <property type="entry name" value="HIBADH-related"/>
</dbReference>
<evidence type="ECO:0000256" key="1">
    <source>
        <dbReference type="ARBA" id="ARBA00023002"/>
    </source>
</evidence>
<dbReference type="InterPro" id="IPR006115">
    <property type="entry name" value="6PGDH_NADP-bd"/>
</dbReference>
<dbReference type="PIRSF" id="PIRSF000103">
    <property type="entry name" value="HIBADH"/>
    <property type="match status" value="1"/>
</dbReference>
<dbReference type="InterPro" id="IPR029154">
    <property type="entry name" value="HIBADH-like_NADP-bd"/>
</dbReference>
<gene>
    <name evidence="5" type="ORF">GOC74_14220</name>
</gene>
<evidence type="ECO:0000259" key="3">
    <source>
        <dbReference type="Pfam" id="PF03446"/>
    </source>
</evidence>
<dbReference type="SUPFAM" id="SSF51735">
    <property type="entry name" value="NAD(P)-binding Rossmann-fold domains"/>
    <property type="match status" value="1"/>
</dbReference>
<proteinExistence type="predicted"/>
<dbReference type="GO" id="GO:0051287">
    <property type="term" value="F:NAD binding"/>
    <property type="evidence" value="ECO:0007669"/>
    <property type="project" value="InterPro"/>
</dbReference>
<dbReference type="InterPro" id="IPR051265">
    <property type="entry name" value="HIBADH-related_NP60_sf"/>
</dbReference>
<dbReference type="InterPro" id="IPR013328">
    <property type="entry name" value="6PGD_dom2"/>
</dbReference>
<dbReference type="Pfam" id="PF14833">
    <property type="entry name" value="NAD_binding_11"/>
    <property type="match status" value="1"/>
</dbReference>
<dbReference type="GO" id="GO:0050661">
    <property type="term" value="F:NADP binding"/>
    <property type="evidence" value="ECO:0007669"/>
    <property type="project" value="InterPro"/>
</dbReference>
<evidence type="ECO:0000256" key="2">
    <source>
        <dbReference type="ARBA" id="ARBA00023027"/>
    </source>
</evidence>
<dbReference type="RefSeq" id="WP_170094746.1">
    <property type="nucleotide sequence ID" value="NZ_WOYG01000001.1"/>
</dbReference>
<protein>
    <submittedName>
        <fullName evidence="5">NAD-binding protein</fullName>
    </submittedName>
</protein>
<dbReference type="GO" id="GO:0016491">
    <property type="term" value="F:oxidoreductase activity"/>
    <property type="evidence" value="ECO:0007669"/>
    <property type="project" value="UniProtKB-KW"/>
</dbReference>
<keyword evidence="2" id="KW-0520">NAD</keyword>
<reference evidence="5" key="1">
    <citation type="submission" date="2019-12" db="EMBL/GenBank/DDBJ databases">
        <title>Whole-genome sequence of Halomicrobium mukohataei pws1.</title>
        <authorList>
            <person name="Verma D.K."/>
            <person name="Gopal K."/>
            <person name="Prasad E.S."/>
        </authorList>
    </citation>
    <scope>NUCLEOTIDE SEQUENCE</scope>
    <source>
        <strain evidence="5">Pws1</strain>
    </source>
</reference>
<dbReference type="PANTHER" id="PTHR43580">
    <property type="entry name" value="OXIDOREDUCTASE GLYR1-RELATED"/>
    <property type="match status" value="1"/>
</dbReference>
<evidence type="ECO:0000313" key="6">
    <source>
        <dbReference type="Proteomes" id="UP000608662"/>
    </source>
</evidence>
<dbReference type="PANTHER" id="PTHR43580:SF2">
    <property type="entry name" value="CYTOKINE-LIKE NUCLEAR FACTOR N-PAC"/>
    <property type="match status" value="1"/>
</dbReference>
<comment type="caution">
    <text evidence="5">The sequence shown here is derived from an EMBL/GenBank/DDBJ whole genome shotgun (WGS) entry which is preliminary data.</text>
</comment>
<dbReference type="InterPro" id="IPR002204">
    <property type="entry name" value="3-OH-isobutyrate_DH-rel_CS"/>
</dbReference>
<dbReference type="SUPFAM" id="SSF48179">
    <property type="entry name" value="6-phosphogluconate dehydrogenase C-terminal domain-like"/>
    <property type="match status" value="1"/>
</dbReference>
<sequence length="302" mass="31754">MARSVGFVGLGAMGAPMAWNLDDAGFDLTVYNRTTERERPFAEAGVSVADSPKHLTERVDVVCLIVTDGTAVGEVLEREFGILAGLDETTTVVQMSTIGRDETLAAAEAVREHGGRFLDCPVSGTVGPAREGTLVGLAGGDDDVIDDVEPVLSAMCDPVVRCGGVGQGTSMKLFVNLLLGTAMGAFAEALTFGANQELEIEDMLEVVENGALDSPLFSAKGQQIRTDDYDSRFPVDYQFKDLDLALEAAGDARVPMQLTAAARELFSGARAAGLGERDMAAVVEPLAEQTGVSLASDDRSDD</sequence>
<dbReference type="OrthoDB" id="23890at2157"/>
<dbReference type="Proteomes" id="UP000608662">
    <property type="component" value="Unassembled WGS sequence"/>
</dbReference>
<dbReference type="InterPro" id="IPR036291">
    <property type="entry name" value="NAD(P)-bd_dom_sf"/>
</dbReference>
<organism evidence="5 6">
    <name type="scientific">Halomicrobium mukohataei</name>
    <dbReference type="NCBI Taxonomy" id="57705"/>
    <lineage>
        <taxon>Archaea</taxon>
        <taxon>Methanobacteriati</taxon>
        <taxon>Methanobacteriota</taxon>
        <taxon>Stenosarchaea group</taxon>
        <taxon>Halobacteria</taxon>
        <taxon>Halobacteriales</taxon>
        <taxon>Haloarculaceae</taxon>
        <taxon>Halomicrobium</taxon>
    </lineage>
</organism>
<feature type="domain" description="6-phosphogluconate dehydrogenase NADP-binding" evidence="3">
    <location>
        <begin position="5"/>
        <end position="162"/>
    </location>
</feature>
<dbReference type="Gene3D" id="1.10.1040.10">
    <property type="entry name" value="N-(1-d-carboxylethyl)-l-norvaline Dehydrogenase, domain 2"/>
    <property type="match status" value="1"/>
</dbReference>
<dbReference type="EMBL" id="WOYG01000001">
    <property type="protein sequence ID" value="NLV11081.1"/>
    <property type="molecule type" value="Genomic_DNA"/>
</dbReference>
<accession>A0A847UIE8</accession>
<keyword evidence="1" id="KW-0560">Oxidoreductase</keyword>
<dbReference type="PROSITE" id="PS00895">
    <property type="entry name" value="3_HYDROXYISOBUT_DH"/>
    <property type="match status" value="1"/>
</dbReference>